<evidence type="ECO:0000313" key="5">
    <source>
        <dbReference type="EMBL" id="AKF09806.1"/>
    </source>
</evidence>
<evidence type="ECO:0000313" key="6">
    <source>
        <dbReference type="Proteomes" id="UP000034883"/>
    </source>
</evidence>
<dbReference type="PANTHER" id="PTHR44688:SF16">
    <property type="entry name" value="DNA-BINDING TRANSCRIPTIONAL ACTIVATOR DEVR_DOSR"/>
    <property type="match status" value="1"/>
</dbReference>
<dbReference type="STRING" id="927083.DB32_006955"/>
<organism evidence="5 6">
    <name type="scientific">Sandaracinus amylolyticus</name>
    <dbReference type="NCBI Taxonomy" id="927083"/>
    <lineage>
        <taxon>Bacteria</taxon>
        <taxon>Pseudomonadati</taxon>
        <taxon>Myxococcota</taxon>
        <taxon>Polyangia</taxon>
        <taxon>Polyangiales</taxon>
        <taxon>Sandaracinaceae</taxon>
        <taxon>Sandaracinus</taxon>
    </lineage>
</organism>
<dbReference type="Proteomes" id="UP000034883">
    <property type="component" value="Chromosome"/>
</dbReference>
<dbReference type="KEGG" id="samy:DB32_006955"/>
<evidence type="ECO:0000256" key="2">
    <source>
        <dbReference type="ARBA" id="ARBA00023125"/>
    </source>
</evidence>
<sequence length="196" mass="20421">MLVVADDPLVREALAASLAKETAVRVVERAEDAHVALLDPGAVNPDGGDRQSRARLDAGLQPVAELDIPSVVLAEGEPQARAALARGARGAVMRRPDGPRLVAALSAVAAGLTVLDFTLGPPPPTGEDGPPVQLTSREHEVLELLAGGFSNRRIARRLGISEHTAKFHVNGILVKLGAGTRTEAVVIAARRGLVML</sequence>
<dbReference type="InterPro" id="IPR000792">
    <property type="entry name" value="Tscrpt_reg_LuxR_C"/>
</dbReference>
<keyword evidence="3" id="KW-0804">Transcription</keyword>
<feature type="domain" description="HTH luxR-type" evidence="4">
    <location>
        <begin position="127"/>
        <end position="192"/>
    </location>
</feature>
<dbReference type="GO" id="GO:0003677">
    <property type="term" value="F:DNA binding"/>
    <property type="evidence" value="ECO:0007669"/>
    <property type="project" value="UniProtKB-KW"/>
</dbReference>
<dbReference type="AlphaFoldDB" id="A0A0F6W812"/>
<evidence type="ECO:0000259" key="4">
    <source>
        <dbReference type="PROSITE" id="PS50043"/>
    </source>
</evidence>
<dbReference type="CDD" id="cd06170">
    <property type="entry name" value="LuxR_C_like"/>
    <property type="match status" value="1"/>
</dbReference>
<dbReference type="SUPFAM" id="SSF46894">
    <property type="entry name" value="C-terminal effector domain of the bipartite response regulators"/>
    <property type="match status" value="1"/>
</dbReference>
<dbReference type="InterPro" id="IPR016032">
    <property type="entry name" value="Sig_transdc_resp-reg_C-effctor"/>
</dbReference>
<dbReference type="PROSITE" id="PS50043">
    <property type="entry name" value="HTH_LUXR_2"/>
    <property type="match status" value="1"/>
</dbReference>
<dbReference type="GO" id="GO:0006355">
    <property type="term" value="P:regulation of DNA-templated transcription"/>
    <property type="evidence" value="ECO:0007669"/>
    <property type="project" value="InterPro"/>
</dbReference>
<reference evidence="5 6" key="1">
    <citation type="submission" date="2015-03" db="EMBL/GenBank/DDBJ databases">
        <title>Genome assembly of Sandaracinus amylolyticus DSM 53668.</title>
        <authorList>
            <person name="Sharma G."/>
            <person name="Subramanian S."/>
        </authorList>
    </citation>
    <scope>NUCLEOTIDE SEQUENCE [LARGE SCALE GENOMIC DNA]</scope>
    <source>
        <strain evidence="5 6">DSM 53668</strain>
    </source>
</reference>
<dbReference type="PANTHER" id="PTHR44688">
    <property type="entry name" value="DNA-BINDING TRANSCRIPTIONAL ACTIVATOR DEVR_DOSR"/>
    <property type="match status" value="1"/>
</dbReference>
<keyword evidence="6" id="KW-1185">Reference proteome</keyword>
<protein>
    <submittedName>
        <fullName evidence="5">Two component transcriptional regulator, LuxR family</fullName>
    </submittedName>
</protein>
<evidence type="ECO:0000256" key="1">
    <source>
        <dbReference type="ARBA" id="ARBA00023015"/>
    </source>
</evidence>
<name>A0A0F6W812_9BACT</name>
<dbReference type="PRINTS" id="PR00038">
    <property type="entry name" value="HTHLUXR"/>
</dbReference>
<dbReference type="SMART" id="SM00421">
    <property type="entry name" value="HTH_LUXR"/>
    <property type="match status" value="1"/>
</dbReference>
<keyword evidence="2" id="KW-0238">DNA-binding</keyword>
<dbReference type="EMBL" id="CP011125">
    <property type="protein sequence ID" value="AKF09806.1"/>
    <property type="molecule type" value="Genomic_DNA"/>
</dbReference>
<evidence type="ECO:0000256" key="3">
    <source>
        <dbReference type="ARBA" id="ARBA00023163"/>
    </source>
</evidence>
<keyword evidence="1" id="KW-0805">Transcription regulation</keyword>
<gene>
    <name evidence="5" type="ORF">DB32_006955</name>
</gene>
<accession>A0A0F6W812</accession>
<dbReference type="Gene3D" id="3.40.50.2300">
    <property type="match status" value="1"/>
</dbReference>
<proteinExistence type="predicted"/>
<dbReference type="Pfam" id="PF00196">
    <property type="entry name" value="GerE"/>
    <property type="match status" value="1"/>
</dbReference>